<sequence length="126" mass="13854">MSGRGPVDAPLLLTVASEVQFSVGSLFRLGCMRGHVQVLLFRVWILSSIVEFSGSAFKVMAFSSWFWLCLEMFVAMAFFFNGEASRAAGPFLSLGLVVLQSLWCWSFLIGGLSLFRLAVPLKPPVV</sequence>
<accession>A0A8S9QID0</accession>
<dbReference type="EMBL" id="QGKX02001290">
    <property type="protein sequence ID" value="KAF3542087.1"/>
    <property type="molecule type" value="Genomic_DNA"/>
</dbReference>
<organism evidence="2 3">
    <name type="scientific">Brassica cretica</name>
    <name type="common">Mustard</name>
    <dbReference type="NCBI Taxonomy" id="69181"/>
    <lineage>
        <taxon>Eukaryota</taxon>
        <taxon>Viridiplantae</taxon>
        <taxon>Streptophyta</taxon>
        <taxon>Embryophyta</taxon>
        <taxon>Tracheophyta</taxon>
        <taxon>Spermatophyta</taxon>
        <taxon>Magnoliopsida</taxon>
        <taxon>eudicotyledons</taxon>
        <taxon>Gunneridae</taxon>
        <taxon>Pentapetalae</taxon>
        <taxon>rosids</taxon>
        <taxon>malvids</taxon>
        <taxon>Brassicales</taxon>
        <taxon>Brassicaceae</taxon>
        <taxon>Brassiceae</taxon>
        <taxon>Brassica</taxon>
    </lineage>
</organism>
<protein>
    <submittedName>
        <fullName evidence="2">Uncharacterized protein</fullName>
    </submittedName>
</protein>
<evidence type="ECO:0000313" key="2">
    <source>
        <dbReference type="EMBL" id="KAF3542087.1"/>
    </source>
</evidence>
<evidence type="ECO:0000256" key="1">
    <source>
        <dbReference type="SAM" id="Phobius"/>
    </source>
</evidence>
<keyword evidence="1" id="KW-1133">Transmembrane helix</keyword>
<comment type="caution">
    <text evidence="2">The sequence shown here is derived from an EMBL/GenBank/DDBJ whole genome shotgun (WGS) entry which is preliminary data.</text>
</comment>
<gene>
    <name evidence="2" type="ORF">F2Q69_00021540</name>
</gene>
<name>A0A8S9QID0_BRACR</name>
<dbReference type="AlphaFoldDB" id="A0A8S9QID0"/>
<dbReference type="Proteomes" id="UP000712600">
    <property type="component" value="Unassembled WGS sequence"/>
</dbReference>
<reference evidence="2" key="1">
    <citation type="submission" date="2019-12" db="EMBL/GenBank/DDBJ databases">
        <title>Genome sequencing and annotation of Brassica cretica.</title>
        <authorList>
            <person name="Studholme D.J."/>
            <person name="Sarris P."/>
        </authorList>
    </citation>
    <scope>NUCLEOTIDE SEQUENCE</scope>
    <source>
        <strain evidence="2">PFS-109/04</strain>
        <tissue evidence="2">Leaf</tissue>
    </source>
</reference>
<keyword evidence="1" id="KW-0472">Membrane</keyword>
<proteinExistence type="predicted"/>
<keyword evidence="1" id="KW-0812">Transmembrane</keyword>
<feature type="transmembrane region" description="Helical" evidence="1">
    <location>
        <begin position="62"/>
        <end position="80"/>
    </location>
</feature>
<evidence type="ECO:0000313" key="3">
    <source>
        <dbReference type="Proteomes" id="UP000712600"/>
    </source>
</evidence>
<feature type="transmembrane region" description="Helical" evidence="1">
    <location>
        <begin position="92"/>
        <end position="115"/>
    </location>
</feature>